<dbReference type="PANTHER" id="PTHR31972">
    <property type="entry name" value="EXPRESSED PROTEIN"/>
    <property type="match status" value="1"/>
</dbReference>
<gene>
    <name evidence="1" type="ORF">Syun_002616</name>
</gene>
<keyword evidence="2" id="KW-1185">Reference proteome</keyword>
<name>A0AAP0LG37_9MAGN</name>
<reference evidence="1 2" key="1">
    <citation type="submission" date="2024-01" db="EMBL/GenBank/DDBJ databases">
        <title>Genome assemblies of Stephania.</title>
        <authorList>
            <person name="Yang L."/>
        </authorList>
    </citation>
    <scope>NUCLEOTIDE SEQUENCE [LARGE SCALE GENOMIC DNA]</scope>
    <source>
        <strain evidence="1">YNDBR</strain>
        <tissue evidence="1">Leaf</tissue>
    </source>
</reference>
<sequence length="305" mass="34469">MREIASCLSDHSVRVSDYSCTNASNLSCHPPRLPSSIQNAVICTYISKLSTQKQLLIQLNWSKNALDQGLCIGEIDPENPSSSVSSSVSKFTTQNRLLKKKKGQRLIEFNSLKVEVLWDLSSAKFSSGPEPVAAFFVAVLIDAEIGLLLGDMGEDIVHKKFKTGIHLAQFTLISRREHFNGGTLYSTKAQFSQLGASHDIAIRCDDEGLKWPALSISIDKRRVILVKRLQWNFRGNQTIFIDGLTVDLMWDVYDWLFDRSNNGCASFMFRTRSVLDSRLWLEEKLVVQQEQHRVEFCLFISGCKN</sequence>
<organism evidence="1 2">
    <name type="scientific">Stephania yunnanensis</name>
    <dbReference type="NCBI Taxonomy" id="152371"/>
    <lineage>
        <taxon>Eukaryota</taxon>
        <taxon>Viridiplantae</taxon>
        <taxon>Streptophyta</taxon>
        <taxon>Embryophyta</taxon>
        <taxon>Tracheophyta</taxon>
        <taxon>Spermatophyta</taxon>
        <taxon>Magnoliopsida</taxon>
        <taxon>Ranunculales</taxon>
        <taxon>Menispermaceae</taxon>
        <taxon>Menispermoideae</taxon>
        <taxon>Cissampelideae</taxon>
        <taxon>Stephania</taxon>
    </lineage>
</organism>
<evidence type="ECO:0000313" key="1">
    <source>
        <dbReference type="EMBL" id="KAK9170476.1"/>
    </source>
</evidence>
<proteinExistence type="predicted"/>
<dbReference type="AlphaFoldDB" id="A0AAP0LG37"/>
<accession>A0AAP0LG37</accession>
<evidence type="ECO:0000313" key="2">
    <source>
        <dbReference type="Proteomes" id="UP001420932"/>
    </source>
</evidence>
<dbReference type="Proteomes" id="UP001420932">
    <property type="component" value="Unassembled WGS sequence"/>
</dbReference>
<dbReference type="Pfam" id="PF05910">
    <property type="entry name" value="DUF868"/>
    <property type="match status" value="1"/>
</dbReference>
<dbReference type="EMBL" id="JBBNAF010000001">
    <property type="protein sequence ID" value="KAK9170476.1"/>
    <property type="molecule type" value="Genomic_DNA"/>
</dbReference>
<dbReference type="PANTHER" id="PTHR31972:SF48">
    <property type="entry name" value="OS04G0407500 PROTEIN"/>
    <property type="match status" value="1"/>
</dbReference>
<protein>
    <submittedName>
        <fullName evidence="1">Uncharacterized protein</fullName>
    </submittedName>
</protein>
<comment type="caution">
    <text evidence="1">The sequence shown here is derived from an EMBL/GenBank/DDBJ whole genome shotgun (WGS) entry which is preliminary data.</text>
</comment>
<dbReference type="InterPro" id="IPR008586">
    <property type="entry name" value="DUF868_pln"/>
</dbReference>